<feature type="region of interest" description="Disordered" evidence="1">
    <location>
        <begin position="120"/>
        <end position="148"/>
    </location>
</feature>
<organism evidence="2 3">
    <name type="scientific">Phytophthora megakarya</name>
    <dbReference type="NCBI Taxonomy" id="4795"/>
    <lineage>
        <taxon>Eukaryota</taxon>
        <taxon>Sar</taxon>
        <taxon>Stramenopiles</taxon>
        <taxon>Oomycota</taxon>
        <taxon>Peronosporomycetes</taxon>
        <taxon>Peronosporales</taxon>
        <taxon>Peronosporaceae</taxon>
        <taxon>Phytophthora</taxon>
    </lineage>
</organism>
<comment type="caution">
    <text evidence="2">The sequence shown here is derived from an EMBL/GenBank/DDBJ whole genome shotgun (WGS) entry which is preliminary data.</text>
</comment>
<reference evidence="3" key="1">
    <citation type="submission" date="2017-03" db="EMBL/GenBank/DDBJ databases">
        <title>Phytopthora megakarya and P. palmivora, two closely related causual agents of cacao black pod achieved similar genome size and gene model numbers by different mechanisms.</title>
        <authorList>
            <person name="Ali S."/>
            <person name="Shao J."/>
            <person name="Larry D.J."/>
            <person name="Kronmiller B."/>
            <person name="Shen D."/>
            <person name="Strem M.D."/>
            <person name="Melnick R.L."/>
            <person name="Guiltinan M.J."/>
            <person name="Tyler B.M."/>
            <person name="Meinhardt L.W."/>
            <person name="Bailey B.A."/>
        </authorList>
    </citation>
    <scope>NUCLEOTIDE SEQUENCE [LARGE SCALE GENOMIC DNA]</scope>
    <source>
        <strain evidence="3">zdho120</strain>
    </source>
</reference>
<evidence type="ECO:0008006" key="4">
    <source>
        <dbReference type="Google" id="ProtNLM"/>
    </source>
</evidence>
<dbReference type="Proteomes" id="UP000198211">
    <property type="component" value="Unassembled WGS sequence"/>
</dbReference>
<dbReference type="EMBL" id="NBNE01018059">
    <property type="protein sequence ID" value="OWY92445.1"/>
    <property type="molecule type" value="Genomic_DNA"/>
</dbReference>
<evidence type="ECO:0000313" key="3">
    <source>
        <dbReference type="Proteomes" id="UP000198211"/>
    </source>
</evidence>
<accession>A0A225UHD2</accession>
<name>A0A225UHD2_9STRA</name>
<protein>
    <recommendedName>
        <fullName evidence="4">Retrotransposon gag domain-containing protein</fullName>
    </recommendedName>
</protein>
<evidence type="ECO:0000256" key="1">
    <source>
        <dbReference type="SAM" id="MobiDB-lite"/>
    </source>
</evidence>
<proteinExistence type="predicted"/>
<keyword evidence="3" id="KW-1185">Reference proteome</keyword>
<gene>
    <name evidence="2" type="ORF">PHMEG_00038563</name>
</gene>
<dbReference type="AlphaFoldDB" id="A0A225UHD2"/>
<sequence>MSSAARNWMGQGGKRVRTNWGRLAREFKPEYCKSRVSDSEKYYTMKQYKDETALTFMYRLNLAAERADVKFRKSEHRREQHIKRFIKNLTDMSLRSTLQSQRFYKVSDLEYVLKQQEEVNASRSYSTRPPPNRDFREDNVGTTSPEVEFDSGTRTELMFLRTMKSVQVEQDVVENDAAFQELSTAIQDARILDNPNGTYLSREELIHEIYRIMNNVGWKPANQNTRSGSSAHPRLPPAAFQGYQSYNNPDRLEFCEKCKMFGHRPEKCWTDMTWAYNAKLYDQVVPENITMDNAKSGKLSKRNSFFNEA</sequence>
<evidence type="ECO:0000313" key="2">
    <source>
        <dbReference type="EMBL" id="OWY92445.1"/>
    </source>
</evidence>